<evidence type="ECO:0000256" key="2">
    <source>
        <dbReference type="SAM" id="SignalP"/>
    </source>
</evidence>
<feature type="signal peptide" evidence="2">
    <location>
        <begin position="1"/>
        <end position="28"/>
    </location>
</feature>
<feature type="chain" id="PRO_5040291259" description="Secreted protein" evidence="2">
    <location>
        <begin position="29"/>
        <end position="209"/>
    </location>
</feature>
<evidence type="ECO:0000256" key="1">
    <source>
        <dbReference type="SAM" id="MobiDB-lite"/>
    </source>
</evidence>
<name>A0A9P4I3T9_9PEZI</name>
<keyword evidence="4" id="KW-1185">Reference proteome</keyword>
<feature type="compositionally biased region" description="Polar residues" evidence="1">
    <location>
        <begin position="128"/>
        <end position="154"/>
    </location>
</feature>
<feature type="compositionally biased region" description="Basic and acidic residues" evidence="1">
    <location>
        <begin position="85"/>
        <end position="118"/>
    </location>
</feature>
<evidence type="ECO:0000313" key="3">
    <source>
        <dbReference type="EMBL" id="KAF2092220.1"/>
    </source>
</evidence>
<gene>
    <name evidence="3" type="ORF">K490DRAFT_53364</name>
</gene>
<dbReference type="Proteomes" id="UP000799776">
    <property type="component" value="Unassembled WGS sequence"/>
</dbReference>
<evidence type="ECO:0000313" key="4">
    <source>
        <dbReference type="Proteomes" id="UP000799776"/>
    </source>
</evidence>
<sequence length="209" mass="22358">MAADEECWCLCLCLCLCLSVSVPRESKATLPVPLPLIPLGRTSERVCSQCGGHSRPASSPGFGDRAQRAAVPAQGTRETNAQPSARRDKQDKQDTTTRRREHAESRTRHSIRHARDLRPALLKPSKPAASSQQPDANGQTPKPRTQNPDANCATSVLCLSPDRRASSTSKVASRRAVSATSPPYLSLSHGRPAVDGSRRARVFGSAGGS</sequence>
<protein>
    <recommendedName>
        <fullName evidence="5">Secreted protein</fullName>
    </recommendedName>
</protein>
<keyword evidence="2" id="KW-0732">Signal</keyword>
<reference evidence="3" key="1">
    <citation type="journal article" date="2020" name="Stud. Mycol.">
        <title>101 Dothideomycetes genomes: a test case for predicting lifestyles and emergence of pathogens.</title>
        <authorList>
            <person name="Haridas S."/>
            <person name="Albert R."/>
            <person name="Binder M."/>
            <person name="Bloem J."/>
            <person name="Labutti K."/>
            <person name="Salamov A."/>
            <person name="Andreopoulos B."/>
            <person name="Baker S."/>
            <person name="Barry K."/>
            <person name="Bills G."/>
            <person name="Bluhm B."/>
            <person name="Cannon C."/>
            <person name="Castanera R."/>
            <person name="Culley D."/>
            <person name="Daum C."/>
            <person name="Ezra D."/>
            <person name="Gonzalez J."/>
            <person name="Henrissat B."/>
            <person name="Kuo A."/>
            <person name="Liang C."/>
            <person name="Lipzen A."/>
            <person name="Lutzoni F."/>
            <person name="Magnuson J."/>
            <person name="Mondo S."/>
            <person name="Nolan M."/>
            <person name="Ohm R."/>
            <person name="Pangilinan J."/>
            <person name="Park H.-J."/>
            <person name="Ramirez L."/>
            <person name="Alfaro M."/>
            <person name="Sun H."/>
            <person name="Tritt A."/>
            <person name="Yoshinaga Y."/>
            <person name="Zwiers L.-H."/>
            <person name="Turgeon B."/>
            <person name="Goodwin S."/>
            <person name="Spatafora J."/>
            <person name="Crous P."/>
            <person name="Grigoriev I."/>
        </authorList>
    </citation>
    <scope>NUCLEOTIDE SEQUENCE</scope>
    <source>
        <strain evidence="3">CBS 121410</strain>
    </source>
</reference>
<accession>A0A9P4I3T9</accession>
<organism evidence="3 4">
    <name type="scientific">Saccharata proteae CBS 121410</name>
    <dbReference type="NCBI Taxonomy" id="1314787"/>
    <lineage>
        <taxon>Eukaryota</taxon>
        <taxon>Fungi</taxon>
        <taxon>Dikarya</taxon>
        <taxon>Ascomycota</taxon>
        <taxon>Pezizomycotina</taxon>
        <taxon>Dothideomycetes</taxon>
        <taxon>Dothideomycetes incertae sedis</taxon>
        <taxon>Botryosphaeriales</taxon>
        <taxon>Saccharataceae</taxon>
        <taxon>Saccharata</taxon>
    </lineage>
</organism>
<proteinExistence type="predicted"/>
<dbReference type="AlphaFoldDB" id="A0A9P4I3T9"/>
<dbReference type="EMBL" id="ML978711">
    <property type="protein sequence ID" value="KAF2092220.1"/>
    <property type="molecule type" value="Genomic_DNA"/>
</dbReference>
<evidence type="ECO:0008006" key="5">
    <source>
        <dbReference type="Google" id="ProtNLM"/>
    </source>
</evidence>
<comment type="caution">
    <text evidence="3">The sequence shown here is derived from an EMBL/GenBank/DDBJ whole genome shotgun (WGS) entry which is preliminary data.</text>
</comment>
<feature type="region of interest" description="Disordered" evidence="1">
    <location>
        <begin position="48"/>
        <end position="209"/>
    </location>
</feature>